<comment type="caution">
    <text evidence="2">The sequence shown here is derived from an EMBL/GenBank/DDBJ whole genome shotgun (WGS) entry which is preliminary data.</text>
</comment>
<dbReference type="GO" id="GO:0005525">
    <property type="term" value="F:GTP binding"/>
    <property type="evidence" value="ECO:0007669"/>
    <property type="project" value="InterPro"/>
</dbReference>
<proteinExistence type="inferred from homology"/>
<sequence length="348" mass="38207">MSKKKDYINPNLKRGKNFTGTRSYTAQELFDGLKAGDTIDLARAITLIESNNHNQQEQAQALIQKCITTEHNSIRIGITGVPGVGKSTFIETFGMHLIQKGHKVAVLAVDPTSSVTKGSILGDKTRMEQLAKAKNAFIRPSPANDSLGGVTKKTKESILLCETAGYDIILVETVGVGQSETAVHGMVDFFLLLKLAGAGDELQGIKRGIMEMADGLVITKADGDNLNMVSTAMNSFKRALHLYPPKANGWSPKVLSCSALEKTGIQEIAKLIFDYVLFTKENNSFFAKRIDQNKEWFLSTVKNNILDSILLKPDNQKRIAKYLNQIDNNKIAPYSAAIELVKQISYTP</sequence>
<keyword evidence="2" id="KW-0808">Transferase</keyword>
<dbReference type="Gene3D" id="3.40.50.300">
    <property type="entry name" value="P-loop containing nucleotide triphosphate hydrolases"/>
    <property type="match status" value="1"/>
</dbReference>
<keyword evidence="3" id="KW-1185">Reference proteome</keyword>
<dbReference type="GO" id="GO:0016301">
    <property type="term" value="F:kinase activity"/>
    <property type="evidence" value="ECO:0007669"/>
    <property type="project" value="UniProtKB-KW"/>
</dbReference>
<dbReference type="SUPFAM" id="SSF52540">
    <property type="entry name" value="P-loop containing nucleoside triphosphate hydrolases"/>
    <property type="match status" value="1"/>
</dbReference>
<dbReference type="GO" id="GO:0005737">
    <property type="term" value="C:cytoplasm"/>
    <property type="evidence" value="ECO:0007669"/>
    <property type="project" value="TreeGrafter"/>
</dbReference>
<name>A0A1V6LQA5_9FLAO</name>
<dbReference type="RefSeq" id="WP_080319374.1">
    <property type="nucleotide sequence ID" value="NZ_MTBC01000007.1"/>
</dbReference>
<keyword evidence="2" id="KW-0418">Kinase</keyword>
<dbReference type="InterPro" id="IPR027417">
    <property type="entry name" value="P-loop_NTPase"/>
</dbReference>
<gene>
    <name evidence="2" type="ORF">BUL40_11450</name>
</gene>
<dbReference type="NCBIfam" id="NF006958">
    <property type="entry name" value="PRK09435.1"/>
    <property type="match status" value="1"/>
</dbReference>
<dbReference type="GO" id="GO:0003924">
    <property type="term" value="F:GTPase activity"/>
    <property type="evidence" value="ECO:0007669"/>
    <property type="project" value="InterPro"/>
</dbReference>
<dbReference type="EMBL" id="MTBC01000007">
    <property type="protein sequence ID" value="OQD42374.1"/>
    <property type="molecule type" value="Genomic_DNA"/>
</dbReference>
<dbReference type="InterPro" id="IPR005129">
    <property type="entry name" value="GTPase_ArgK"/>
</dbReference>
<dbReference type="OrthoDB" id="9778292at2"/>
<evidence type="ECO:0000313" key="2">
    <source>
        <dbReference type="EMBL" id="OQD42374.1"/>
    </source>
</evidence>
<comment type="similarity">
    <text evidence="1">Belongs to the SIMIBI class G3E GTPase family. ArgK/MeaB subfamily.</text>
</comment>
<dbReference type="Proteomes" id="UP000191680">
    <property type="component" value="Unassembled WGS sequence"/>
</dbReference>
<evidence type="ECO:0000256" key="1">
    <source>
        <dbReference type="ARBA" id="ARBA00009625"/>
    </source>
</evidence>
<dbReference type="Gene3D" id="1.10.287.130">
    <property type="match status" value="1"/>
</dbReference>
<dbReference type="NCBIfam" id="TIGR00750">
    <property type="entry name" value="lao"/>
    <property type="match status" value="1"/>
</dbReference>
<dbReference type="Gene3D" id="1.20.5.170">
    <property type="match status" value="1"/>
</dbReference>
<dbReference type="PANTHER" id="PTHR23408">
    <property type="entry name" value="METHYLMALONYL-COA MUTASE"/>
    <property type="match status" value="1"/>
</dbReference>
<evidence type="ECO:0000313" key="3">
    <source>
        <dbReference type="Proteomes" id="UP000191680"/>
    </source>
</evidence>
<organism evidence="2 3">
    <name type="scientific">Croceivirga radicis</name>
    <dbReference type="NCBI Taxonomy" id="1929488"/>
    <lineage>
        <taxon>Bacteria</taxon>
        <taxon>Pseudomonadati</taxon>
        <taxon>Bacteroidota</taxon>
        <taxon>Flavobacteriia</taxon>
        <taxon>Flavobacteriales</taxon>
        <taxon>Flavobacteriaceae</taxon>
        <taxon>Croceivirga</taxon>
    </lineage>
</organism>
<reference evidence="2 3" key="1">
    <citation type="submission" date="2016-12" db="EMBL/GenBank/DDBJ databases">
        <authorList>
            <person name="Song W.-J."/>
            <person name="Kurnit D.M."/>
        </authorList>
    </citation>
    <scope>NUCLEOTIDE SEQUENCE [LARGE SCALE GENOMIC DNA]</scope>
    <source>
        <strain evidence="2 3">HSG9</strain>
    </source>
</reference>
<protein>
    <submittedName>
        <fullName evidence="2">ATPase/protein kinase</fullName>
    </submittedName>
</protein>
<dbReference type="PANTHER" id="PTHR23408:SF3">
    <property type="entry name" value="METHYLMALONIC ACIDURIA TYPE A PROTEIN, MITOCHONDRIAL"/>
    <property type="match status" value="1"/>
</dbReference>
<dbReference type="Pfam" id="PF03308">
    <property type="entry name" value="MeaB"/>
    <property type="match status" value="1"/>
</dbReference>
<accession>A0A1V6LQA5</accession>
<dbReference type="AlphaFoldDB" id="A0A1V6LQA5"/>
<dbReference type="CDD" id="cd03114">
    <property type="entry name" value="MMAA-like"/>
    <property type="match status" value="1"/>
</dbReference>